<evidence type="ECO:0000313" key="2">
    <source>
        <dbReference type="EMBL" id="KAG6949917.1"/>
    </source>
</evidence>
<gene>
    <name evidence="2" type="ORF">JG688_00014426</name>
</gene>
<name>A0A8J5IBW8_9STRA</name>
<evidence type="ECO:0000256" key="1">
    <source>
        <dbReference type="SAM" id="Phobius"/>
    </source>
</evidence>
<sequence>MTVKPVASKENFADLLTKLLPVDAFMRHRAKLGGYCAFFSWILLVLTSPESLLMLPGLESVLVLTSPESLLVLPGLESVLVLALPQLVL</sequence>
<proteinExistence type="predicted"/>
<dbReference type="AlphaFoldDB" id="A0A8J5IBW8"/>
<keyword evidence="1" id="KW-1133">Transmembrane helix</keyword>
<organism evidence="2 3">
    <name type="scientific">Phytophthora aleatoria</name>
    <dbReference type="NCBI Taxonomy" id="2496075"/>
    <lineage>
        <taxon>Eukaryota</taxon>
        <taxon>Sar</taxon>
        <taxon>Stramenopiles</taxon>
        <taxon>Oomycota</taxon>
        <taxon>Peronosporomycetes</taxon>
        <taxon>Peronosporales</taxon>
        <taxon>Peronosporaceae</taxon>
        <taxon>Phytophthora</taxon>
    </lineage>
</organism>
<comment type="caution">
    <text evidence="2">The sequence shown here is derived from an EMBL/GenBank/DDBJ whole genome shotgun (WGS) entry which is preliminary data.</text>
</comment>
<reference evidence="2" key="1">
    <citation type="submission" date="2021-01" db="EMBL/GenBank/DDBJ databases">
        <title>Phytophthora aleatoria, a newly-described species from Pinus radiata is distinct from Phytophthora cactorum isolates based on comparative genomics.</title>
        <authorList>
            <person name="Mcdougal R."/>
            <person name="Panda P."/>
            <person name="Williams N."/>
            <person name="Studholme D.J."/>
        </authorList>
    </citation>
    <scope>NUCLEOTIDE SEQUENCE</scope>
    <source>
        <strain evidence="2">NZFS 4037</strain>
    </source>
</reference>
<keyword evidence="1" id="KW-0812">Transmembrane</keyword>
<feature type="transmembrane region" description="Helical" evidence="1">
    <location>
        <begin position="32"/>
        <end position="49"/>
    </location>
</feature>
<dbReference type="EMBL" id="JAENGY010001369">
    <property type="protein sequence ID" value="KAG6949917.1"/>
    <property type="molecule type" value="Genomic_DNA"/>
</dbReference>
<accession>A0A8J5IBW8</accession>
<keyword evidence="1" id="KW-0472">Membrane</keyword>
<keyword evidence="3" id="KW-1185">Reference proteome</keyword>
<evidence type="ECO:0000313" key="3">
    <source>
        <dbReference type="Proteomes" id="UP000709295"/>
    </source>
</evidence>
<protein>
    <submittedName>
        <fullName evidence="2">Uncharacterized protein</fullName>
    </submittedName>
</protein>
<dbReference type="Proteomes" id="UP000709295">
    <property type="component" value="Unassembled WGS sequence"/>
</dbReference>